<sequence length="384" mass="44633">MAVEIREITPTKSNLKKYTKFGIDLYKDNDYYVPPLIMDDVETLSPDKNPAFDYCKAKSWMAYRDGKPVGRITGIINTVVNERTGSRDLRFGFLDFIDDEEVVDALFDALAQWGRSQGLTSMVGPMGFSDMDHEGMLTEGFDELGTMATIYNSPYYPRHMERMGFHKDAEWVEYRMTVPDKIPEKMLRVAEIVKKKYGVRTIKYTSAKKIKEEYGVALFELINEAYDQLYGYSPLSQKQIEYYIDIYLPILRLENVCLIVDSDDKLIGVGISIPSMSRALQKGRGRLFPTGWLHLLKAMYMHNDVVDLLLVAVKPEYQSKGVNALLFADLLPVYIKNGYRWAESNPELADNENVQLQWQYFERRQHRRRAAFRKDIKNRFDNKY</sequence>
<protein>
    <submittedName>
        <fullName evidence="1">N-acetyltransferase</fullName>
    </submittedName>
</protein>
<evidence type="ECO:0000313" key="1">
    <source>
        <dbReference type="EMBL" id="QCD36582.1"/>
    </source>
</evidence>
<dbReference type="OrthoDB" id="9806005at2"/>
<gene>
    <name evidence="1" type="ORF">E7746_12180</name>
</gene>
<dbReference type="AlphaFoldDB" id="A0A4P7VQL5"/>
<reference evidence="1 2" key="1">
    <citation type="submission" date="2019-02" db="EMBL/GenBank/DDBJ databases">
        <title>Isolation and identification of novel species under the genus Muribaculum.</title>
        <authorList>
            <person name="Miyake S."/>
            <person name="Ding Y."/>
            <person name="Low A."/>
            <person name="Soh M."/>
            <person name="Seedorf H."/>
        </authorList>
    </citation>
    <scope>NUCLEOTIDE SEQUENCE [LARGE SCALE GENOMIC DNA]</scope>
    <source>
        <strain evidence="1 2">TLL-A4</strain>
    </source>
</reference>
<dbReference type="EMBL" id="CP039393">
    <property type="protein sequence ID" value="QCD36582.1"/>
    <property type="molecule type" value="Genomic_DNA"/>
</dbReference>
<proteinExistence type="predicted"/>
<keyword evidence="1" id="KW-0808">Transferase</keyword>
<dbReference type="Gene3D" id="3.40.630.30">
    <property type="match status" value="1"/>
</dbReference>
<dbReference type="InterPro" id="IPR016181">
    <property type="entry name" value="Acyl_CoA_acyltransferase"/>
</dbReference>
<name>A0A4P7VQL5_9BACT</name>
<accession>A0A4P7VQL5</accession>
<dbReference type="PANTHER" id="PTHR41368:SF1">
    <property type="entry name" value="PROTEIN YGHO"/>
    <property type="match status" value="1"/>
</dbReference>
<dbReference type="GO" id="GO:0016740">
    <property type="term" value="F:transferase activity"/>
    <property type="evidence" value="ECO:0007669"/>
    <property type="project" value="UniProtKB-KW"/>
</dbReference>
<keyword evidence="2" id="KW-1185">Reference proteome</keyword>
<dbReference type="Proteomes" id="UP000297031">
    <property type="component" value="Chromosome"/>
</dbReference>
<organism evidence="1 2">
    <name type="scientific">Muribaculum gordoncarteri</name>
    <dbReference type="NCBI Taxonomy" id="2530390"/>
    <lineage>
        <taxon>Bacteria</taxon>
        <taxon>Pseudomonadati</taxon>
        <taxon>Bacteroidota</taxon>
        <taxon>Bacteroidia</taxon>
        <taxon>Bacteroidales</taxon>
        <taxon>Muribaculaceae</taxon>
        <taxon>Muribaculum</taxon>
    </lineage>
</organism>
<dbReference type="KEGG" id="mgod:E7746_12180"/>
<dbReference type="RefSeq" id="WP_136410982.1">
    <property type="nucleotide sequence ID" value="NZ_CP039393.1"/>
</dbReference>
<dbReference type="PANTHER" id="PTHR41368">
    <property type="entry name" value="PROTEIN YGHO"/>
    <property type="match status" value="1"/>
</dbReference>
<dbReference type="SUPFAM" id="SSF55729">
    <property type="entry name" value="Acyl-CoA N-acyltransferases (Nat)"/>
    <property type="match status" value="1"/>
</dbReference>
<dbReference type="InterPro" id="IPR039968">
    <property type="entry name" value="BcerS-like"/>
</dbReference>
<evidence type="ECO:0000313" key="2">
    <source>
        <dbReference type="Proteomes" id="UP000297031"/>
    </source>
</evidence>